<feature type="compositionally biased region" description="Basic and acidic residues" evidence="3">
    <location>
        <begin position="753"/>
        <end position="770"/>
    </location>
</feature>
<dbReference type="InterPro" id="IPR011013">
    <property type="entry name" value="Gal_mutarotase_sf_dom"/>
</dbReference>
<dbReference type="PANTHER" id="PTHR11051">
    <property type="entry name" value="GLYCOSYL HYDROLASE-RELATED"/>
    <property type="match status" value="1"/>
</dbReference>
<protein>
    <submittedName>
        <fullName evidence="7">Glycosyl hydrolase family 65 protein</fullName>
    </submittedName>
</protein>
<evidence type="ECO:0000259" key="4">
    <source>
        <dbReference type="Pfam" id="PF03632"/>
    </source>
</evidence>
<dbReference type="EMBL" id="JAVRFD010000024">
    <property type="protein sequence ID" value="MDT0548127.1"/>
    <property type="molecule type" value="Genomic_DNA"/>
</dbReference>
<sequence>MITDSSYAVDPWVLRETELHLDVLPQSESLFALSNGHVGWRGNLDEGEPHGLPGSYLNGVHELRPLPYAEAGYGYPESGQTMINVTNGKIIRLLVDDEPFDLRYGRLRSHERVLDLRGGLLHRTCEWTSPSGVTVKLRSTRLVSLTQRAIAAVAYQVEAVDAEIRVVVQSELVANEQLPQRAGDPRAAAALESPLRPEEHAAWDLRLRLIHCTEASRLRVASAADHFISGPPPTRSSGESSEDVARLTVTSVLQPGEVLRLEKLVAYGWSGARSLPAVRDQVEAALAGAASTGWDGLVDQQRGWLEDFWNRADVEVEGDAEIQQAVRFGLFHVLQAGARAEERAIPAKGLTGAGYDGHSFWDTDTFVLPLLTYTFPESVAEALRWRQSTLPAARERARQLGHHGAAFPWRTIDGSECSGYWPAGTAAFHVNADVADAVVRYVSATGDEEFERDSAVELLVETARLWRSLGHHDHHGRFHIDGVTGPDEYSALGDDNVYTNLMAQSNLRAAADIVERHRDQGASLGVDDEEAAAWRDAAEAMTIPYNKTLGVHEQSADFTDHQVWDFEGTHPDQYPLMMHFPYFDLYRKQVVKQADLVLAMYLRGDAFTVEEKARNFAYYEGLNVRDSSLSACAQAVMAAEVGHLRLAYDYLGEAALMDLRDLEHNTRDGLHIASLAGTWIALVAGFGGMRHCEGTLDFSPKLPAEKLARLAFTVQWLGRSVRVEITETAAVYTMVRGAPLEIRHYGRPLTVTEKSRQTRKIPEPTTRPEPRQPPGRRPDRRA</sequence>
<name>A0ABU2XQK0_9ACTN</name>
<evidence type="ECO:0000256" key="3">
    <source>
        <dbReference type="SAM" id="MobiDB-lite"/>
    </source>
</evidence>
<dbReference type="Pfam" id="PF03636">
    <property type="entry name" value="Glyco_hydro_65N"/>
    <property type="match status" value="1"/>
</dbReference>
<dbReference type="RefSeq" id="WP_311728688.1">
    <property type="nucleotide sequence ID" value="NZ_JAVRFD010000024.1"/>
</dbReference>
<dbReference type="Gene3D" id="1.50.10.10">
    <property type="match status" value="1"/>
</dbReference>
<evidence type="ECO:0000259" key="5">
    <source>
        <dbReference type="Pfam" id="PF03633"/>
    </source>
</evidence>
<dbReference type="Pfam" id="PF03632">
    <property type="entry name" value="Glyco_hydro_65m"/>
    <property type="match status" value="1"/>
</dbReference>
<feature type="domain" description="Glycoside hydrolase family 65 C-terminal" evidence="5">
    <location>
        <begin position="689"/>
        <end position="751"/>
    </location>
</feature>
<dbReference type="Gene3D" id="2.60.420.10">
    <property type="entry name" value="Maltose phosphorylase, domain 3"/>
    <property type="match status" value="1"/>
</dbReference>
<organism evidence="7 8">
    <name type="scientific">Streptomyces lonegramiae</name>
    <dbReference type="NCBI Taxonomy" id="3075524"/>
    <lineage>
        <taxon>Bacteria</taxon>
        <taxon>Bacillati</taxon>
        <taxon>Actinomycetota</taxon>
        <taxon>Actinomycetes</taxon>
        <taxon>Kitasatosporales</taxon>
        <taxon>Streptomycetaceae</taxon>
        <taxon>Streptomyces</taxon>
    </lineage>
</organism>
<evidence type="ECO:0000256" key="1">
    <source>
        <dbReference type="ARBA" id="ARBA00006768"/>
    </source>
</evidence>
<feature type="domain" description="Glycoside hydrolase family 65 central catalytic" evidence="4">
    <location>
        <begin position="327"/>
        <end position="679"/>
    </location>
</feature>
<feature type="region of interest" description="Disordered" evidence="3">
    <location>
        <begin position="746"/>
        <end position="782"/>
    </location>
</feature>
<reference evidence="7" key="1">
    <citation type="submission" date="2024-05" db="EMBL/GenBank/DDBJ databases">
        <title>30 novel species of actinomycetes from the DSMZ collection.</title>
        <authorList>
            <person name="Nouioui I."/>
        </authorList>
    </citation>
    <scope>NUCLEOTIDE SEQUENCE</scope>
    <source>
        <strain evidence="7">DSM 41529</strain>
    </source>
</reference>
<dbReference type="SUPFAM" id="SSF74650">
    <property type="entry name" value="Galactose mutarotase-like"/>
    <property type="match status" value="1"/>
</dbReference>
<dbReference type="InterPro" id="IPR012341">
    <property type="entry name" value="6hp_glycosidase-like_sf"/>
</dbReference>
<gene>
    <name evidence="7" type="ORF">RND15_36370</name>
</gene>
<dbReference type="InterPro" id="IPR005196">
    <property type="entry name" value="Glyco_hydro_65_N"/>
</dbReference>
<evidence type="ECO:0000313" key="7">
    <source>
        <dbReference type="EMBL" id="MDT0548127.1"/>
    </source>
</evidence>
<feature type="domain" description="Glycoside hydrolase family 65 N-terminal" evidence="6">
    <location>
        <begin position="16"/>
        <end position="270"/>
    </location>
</feature>
<dbReference type="Pfam" id="PF03633">
    <property type="entry name" value="Glyco_hydro_65C"/>
    <property type="match status" value="1"/>
</dbReference>
<dbReference type="PANTHER" id="PTHR11051:SF13">
    <property type="entry name" value="GLYCOSYL TRANSFERASE"/>
    <property type="match status" value="1"/>
</dbReference>
<dbReference type="Proteomes" id="UP001180754">
    <property type="component" value="Unassembled WGS sequence"/>
</dbReference>
<dbReference type="InterPro" id="IPR037018">
    <property type="entry name" value="GH65_N"/>
</dbReference>
<dbReference type="SUPFAM" id="SSF48208">
    <property type="entry name" value="Six-hairpin glycosidases"/>
    <property type="match status" value="1"/>
</dbReference>
<dbReference type="PIRSF" id="PIRSF036289">
    <property type="entry name" value="Glycosyl_hydrolase_malt_phosph"/>
    <property type="match status" value="1"/>
</dbReference>
<keyword evidence="2" id="KW-0326">Glycosidase</keyword>
<evidence type="ECO:0000256" key="2">
    <source>
        <dbReference type="ARBA" id="ARBA00023295"/>
    </source>
</evidence>
<comment type="similarity">
    <text evidence="1">Belongs to the glycosyl hydrolase 65 family.</text>
</comment>
<comment type="caution">
    <text evidence="7">The sequence shown here is derived from an EMBL/GenBank/DDBJ whole genome shotgun (WGS) entry which is preliminary data.</text>
</comment>
<proteinExistence type="inferred from homology"/>
<keyword evidence="7" id="KW-0378">Hydrolase</keyword>
<dbReference type="InterPro" id="IPR017045">
    <property type="entry name" value="Malt_Pase/Glycosyl_Hdrlase"/>
</dbReference>
<dbReference type="InterPro" id="IPR008928">
    <property type="entry name" value="6-hairpin_glycosidase_sf"/>
</dbReference>
<dbReference type="Gene3D" id="2.70.98.40">
    <property type="entry name" value="Glycoside hydrolase, family 65, N-terminal domain"/>
    <property type="match status" value="1"/>
</dbReference>
<evidence type="ECO:0000313" key="8">
    <source>
        <dbReference type="Proteomes" id="UP001180754"/>
    </source>
</evidence>
<keyword evidence="8" id="KW-1185">Reference proteome</keyword>
<dbReference type="InterPro" id="IPR005195">
    <property type="entry name" value="Glyco_hydro_65_M"/>
</dbReference>
<evidence type="ECO:0000259" key="6">
    <source>
        <dbReference type="Pfam" id="PF03636"/>
    </source>
</evidence>
<accession>A0ABU2XQK0</accession>
<dbReference type="InterPro" id="IPR005194">
    <property type="entry name" value="Glyco_hydro_65_C"/>
</dbReference>
<dbReference type="GO" id="GO:0016787">
    <property type="term" value="F:hydrolase activity"/>
    <property type="evidence" value="ECO:0007669"/>
    <property type="project" value="UniProtKB-KW"/>
</dbReference>